<dbReference type="PROSITE" id="PS51186">
    <property type="entry name" value="GNAT"/>
    <property type="match status" value="1"/>
</dbReference>
<keyword evidence="1" id="KW-0808">Transferase</keyword>
<feature type="domain" description="N-acetyltransferase" evidence="4">
    <location>
        <begin position="1"/>
        <end position="119"/>
    </location>
</feature>
<keyword evidence="6" id="KW-1185">Reference proteome</keyword>
<evidence type="ECO:0000256" key="2">
    <source>
        <dbReference type="ARBA" id="ARBA00023315"/>
    </source>
</evidence>
<dbReference type="PANTHER" id="PTHR43800:SF1">
    <property type="entry name" value="PEPTIDYL-LYSINE N-ACETYLTRANSFERASE YJAB"/>
    <property type="match status" value="1"/>
</dbReference>
<dbReference type="PANTHER" id="PTHR43800">
    <property type="entry name" value="PEPTIDYL-LYSINE N-ACETYLTRANSFERASE YJAB"/>
    <property type="match status" value="1"/>
</dbReference>
<proteinExistence type="predicted"/>
<dbReference type="SUPFAM" id="SSF55729">
    <property type="entry name" value="Acyl-CoA N-acyltransferases (Nat)"/>
    <property type="match status" value="1"/>
</dbReference>
<dbReference type="InterPro" id="IPR000182">
    <property type="entry name" value="GNAT_dom"/>
</dbReference>
<dbReference type="Gene3D" id="3.40.630.30">
    <property type="match status" value="1"/>
</dbReference>
<dbReference type="EMBL" id="JADNYM010000007">
    <property type="protein sequence ID" value="MBG0739131.1"/>
    <property type="molecule type" value="Genomic_DNA"/>
</dbReference>
<dbReference type="Pfam" id="PF00583">
    <property type="entry name" value="Acetyltransf_1"/>
    <property type="match status" value="1"/>
</dbReference>
<dbReference type="InterPro" id="IPR016181">
    <property type="entry name" value="Acyl_CoA_acyltransferase"/>
</dbReference>
<dbReference type="AlphaFoldDB" id="A0A931CNF1"/>
<name>A0A931CNF1_9MICC</name>
<sequence length="187" mass="19818">MSKPEMSTPEVSKPAEFSAALHIMVAGRPAVAFARIEEVDGHAHLQQLSVLPDFAGQGIGRALVHAAAAWSREAGYRSITLCTFSDLPFNAPFYASCGFAIIGSPGPGLAALRDHERRIGLDAAGRRVVMQRVFAPTPSPVRSRGSSSHLNVAARGNSPTENKLKLQVIDVGTAAHADRRRQPTSGA</sequence>
<evidence type="ECO:0000256" key="3">
    <source>
        <dbReference type="SAM" id="MobiDB-lite"/>
    </source>
</evidence>
<reference evidence="5 6" key="1">
    <citation type="submission" date="2020-11" db="EMBL/GenBank/DDBJ databases">
        <title>Arthrobacter antarcticus sp. nov., isolated from Antarctic Soil.</title>
        <authorList>
            <person name="Li J."/>
        </authorList>
    </citation>
    <scope>NUCLEOTIDE SEQUENCE [LARGE SCALE GENOMIC DNA]</scope>
    <source>
        <strain evidence="5 6">Z1-20</strain>
    </source>
</reference>
<keyword evidence="2" id="KW-0012">Acyltransferase</keyword>
<gene>
    <name evidence="5" type="ORF">IV500_06945</name>
</gene>
<evidence type="ECO:0000313" key="6">
    <source>
        <dbReference type="Proteomes" id="UP000655366"/>
    </source>
</evidence>
<dbReference type="Proteomes" id="UP000655366">
    <property type="component" value="Unassembled WGS sequence"/>
</dbReference>
<evidence type="ECO:0000259" key="4">
    <source>
        <dbReference type="PROSITE" id="PS51186"/>
    </source>
</evidence>
<protein>
    <submittedName>
        <fullName evidence="5">GNAT family N-acetyltransferase</fullName>
    </submittedName>
</protein>
<feature type="region of interest" description="Disordered" evidence="3">
    <location>
        <begin position="137"/>
        <end position="159"/>
    </location>
</feature>
<evidence type="ECO:0000313" key="5">
    <source>
        <dbReference type="EMBL" id="MBG0739131.1"/>
    </source>
</evidence>
<dbReference type="CDD" id="cd04301">
    <property type="entry name" value="NAT_SF"/>
    <property type="match status" value="1"/>
</dbReference>
<accession>A0A931CNF1</accession>
<comment type="caution">
    <text evidence="5">The sequence shown here is derived from an EMBL/GenBank/DDBJ whole genome shotgun (WGS) entry which is preliminary data.</text>
</comment>
<evidence type="ECO:0000256" key="1">
    <source>
        <dbReference type="ARBA" id="ARBA00022679"/>
    </source>
</evidence>
<dbReference type="GO" id="GO:0016747">
    <property type="term" value="F:acyltransferase activity, transferring groups other than amino-acyl groups"/>
    <property type="evidence" value="ECO:0007669"/>
    <property type="project" value="InterPro"/>
</dbReference>
<organism evidence="5 6">
    <name type="scientific">Arthrobacter terrae</name>
    <dbReference type="NCBI Taxonomy" id="2935737"/>
    <lineage>
        <taxon>Bacteria</taxon>
        <taxon>Bacillati</taxon>
        <taxon>Actinomycetota</taxon>
        <taxon>Actinomycetes</taxon>
        <taxon>Micrococcales</taxon>
        <taxon>Micrococcaceae</taxon>
        <taxon>Arthrobacter</taxon>
    </lineage>
</organism>